<reference evidence="3" key="1">
    <citation type="submission" date="2017-09" db="EMBL/GenBank/DDBJ databases">
        <title>Yangia sp. SAOS 153D whole genome sequencing.</title>
        <authorList>
            <person name="Verma A."/>
            <person name="Krishnamurthi S."/>
        </authorList>
    </citation>
    <scope>NUCLEOTIDE SEQUENCE [LARGE SCALE GENOMIC DNA]</scope>
    <source>
        <strain evidence="3">SAOS 153D</strain>
    </source>
</reference>
<dbReference type="Proteomes" id="UP000217448">
    <property type="component" value="Unassembled WGS sequence"/>
</dbReference>
<feature type="chain" id="PRO_5013172615" description="Outer membrane protein beta-barrel domain-containing protein" evidence="1">
    <location>
        <begin position="22"/>
        <end position="189"/>
    </location>
</feature>
<dbReference type="RefSeq" id="WP_095882526.1">
    <property type="nucleotide sequence ID" value="NZ_NTHN02000012.1"/>
</dbReference>
<evidence type="ECO:0008006" key="5">
    <source>
        <dbReference type="Google" id="ProtNLM"/>
    </source>
</evidence>
<dbReference type="OrthoDB" id="7741116at2"/>
<evidence type="ECO:0000313" key="3">
    <source>
        <dbReference type="EMBL" id="PBD18892.1"/>
    </source>
</evidence>
<name>A0A2A3JUR9_9RHOB</name>
<keyword evidence="4" id="KW-1185">Reference proteome</keyword>
<proteinExistence type="predicted"/>
<comment type="caution">
    <text evidence="3">The sequence shown here is derived from an EMBL/GenBank/DDBJ whole genome shotgun (WGS) entry which is preliminary data.</text>
</comment>
<organism evidence="3">
    <name type="scientific">Alloyangia mangrovi</name>
    <dbReference type="NCBI Taxonomy" id="1779329"/>
    <lineage>
        <taxon>Bacteria</taxon>
        <taxon>Pseudomonadati</taxon>
        <taxon>Pseudomonadota</taxon>
        <taxon>Alphaproteobacteria</taxon>
        <taxon>Rhodobacterales</taxon>
        <taxon>Roseobacteraceae</taxon>
        <taxon>Alloyangia</taxon>
    </lineage>
</organism>
<dbReference type="EMBL" id="NTHN01000179">
    <property type="protein sequence ID" value="PBD18892.1"/>
    <property type="molecule type" value="Genomic_DNA"/>
</dbReference>
<protein>
    <recommendedName>
        <fullName evidence="5">Outer membrane protein beta-barrel domain-containing protein</fullName>
    </recommendedName>
</protein>
<evidence type="ECO:0000313" key="4">
    <source>
        <dbReference type="Proteomes" id="UP000217448"/>
    </source>
</evidence>
<feature type="signal peptide" evidence="1">
    <location>
        <begin position="1"/>
        <end position="21"/>
    </location>
</feature>
<reference evidence="2" key="3">
    <citation type="submission" date="2024-05" db="EMBL/GenBank/DDBJ databases">
        <title>Yangia mangrovi SAOS 153D genome.</title>
        <authorList>
            <person name="Verma A."/>
            <person name="Pal Y."/>
            <person name="Sundharam S."/>
            <person name="Bisht B."/>
            <person name="Srinivasan K."/>
        </authorList>
    </citation>
    <scope>NUCLEOTIDE SEQUENCE</scope>
    <source>
        <strain evidence="2">SAOS 153D</strain>
    </source>
</reference>
<evidence type="ECO:0000256" key="1">
    <source>
        <dbReference type="SAM" id="SignalP"/>
    </source>
</evidence>
<sequence>MKITASLGAAALALTPLAALADGTFVQLEQANTTSGAVLAVTRDRLNYGAIVSHWDGGYSVVGSLLHGFDTPLGATFKVGPALGGVYKDGEEDDYELGVRASLDRWMATDWGSFYYLAEVNSIDNSWFLLASSGWGDSGFGTELSTGGSDSYSDTTLAVTKHYDGPVSFRVGYRFESEEYFIGFSVNTF</sequence>
<gene>
    <name evidence="2" type="ORF">CLG85_008625</name>
    <name evidence="3" type="ORF">CLG85_12235</name>
</gene>
<reference evidence="4" key="2">
    <citation type="submission" date="2023-07" db="EMBL/GenBank/DDBJ databases">
        <title>Yangia mangrovi SAOS 153D genome.</title>
        <authorList>
            <person name="Verma A."/>
            <person name="Pal Y."/>
            <person name="Sundharam S."/>
            <person name="Bisht B."/>
            <person name="Srinivasan K."/>
        </authorList>
    </citation>
    <scope>NUCLEOTIDE SEQUENCE [LARGE SCALE GENOMIC DNA]</scope>
    <source>
        <strain evidence="4">SAOS 153D</strain>
    </source>
</reference>
<keyword evidence="1" id="KW-0732">Signal</keyword>
<dbReference type="AlphaFoldDB" id="A0A2A3JUR9"/>
<dbReference type="EMBL" id="NTHN02000012">
    <property type="protein sequence ID" value="MCT4370381.1"/>
    <property type="molecule type" value="Genomic_DNA"/>
</dbReference>
<evidence type="ECO:0000313" key="2">
    <source>
        <dbReference type="EMBL" id="MCT4370381.1"/>
    </source>
</evidence>
<accession>A0A2A3JUR9</accession>